<dbReference type="EMBL" id="CVRI01000059">
    <property type="protein sequence ID" value="CRL03451.1"/>
    <property type="molecule type" value="Genomic_DNA"/>
</dbReference>
<name>A0A1J1IT82_9DIPT</name>
<sequence length="60" mass="7146">MQALKSVRCCLAANESFHKIDVQCHDVKRSKVAGKAIFAYRFTQLENRNKYVRRLIDRYR</sequence>
<dbReference type="OrthoDB" id="203908at2759"/>
<accession>A0A1J1IT82</accession>
<dbReference type="AlphaFoldDB" id="A0A1J1IT82"/>
<gene>
    <name evidence="1" type="ORF">CLUMA_CG016611</name>
</gene>
<reference evidence="1 2" key="1">
    <citation type="submission" date="2015-04" db="EMBL/GenBank/DDBJ databases">
        <authorList>
            <person name="Syromyatnikov M.Y."/>
            <person name="Popov V.N."/>
        </authorList>
    </citation>
    <scope>NUCLEOTIDE SEQUENCE [LARGE SCALE GENOMIC DNA]</scope>
</reference>
<organism evidence="1 2">
    <name type="scientific">Clunio marinus</name>
    <dbReference type="NCBI Taxonomy" id="568069"/>
    <lineage>
        <taxon>Eukaryota</taxon>
        <taxon>Metazoa</taxon>
        <taxon>Ecdysozoa</taxon>
        <taxon>Arthropoda</taxon>
        <taxon>Hexapoda</taxon>
        <taxon>Insecta</taxon>
        <taxon>Pterygota</taxon>
        <taxon>Neoptera</taxon>
        <taxon>Endopterygota</taxon>
        <taxon>Diptera</taxon>
        <taxon>Nematocera</taxon>
        <taxon>Chironomoidea</taxon>
        <taxon>Chironomidae</taxon>
        <taxon>Clunio</taxon>
    </lineage>
</organism>
<dbReference type="Proteomes" id="UP000183832">
    <property type="component" value="Unassembled WGS sequence"/>
</dbReference>
<proteinExistence type="predicted"/>
<protein>
    <submittedName>
        <fullName evidence="1">CLUMA_CG016611, isoform A</fullName>
    </submittedName>
</protein>
<keyword evidence="2" id="KW-1185">Reference proteome</keyword>
<evidence type="ECO:0000313" key="2">
    <source>
        <dbReference type="Proteomes" id="UP000183832"/>
    </source>
</evidence>
<evidence type="ECO:0000313" key="1">
    <source>
        <dbReference type="EMBL" id="CRL03451.1"/>
    </source>
</evidence>